<feature type="binding site" evidence="17">
    <location>
        <position position="142"/>
    </location>
    <ligand>
        <name>substrate</name>
    </ligand>
</feature>
<feature type="binding site" evidence="17">
    <location>
        <position position="226"/>
    </location>
    <ligand>
        <name>substrate</name>
    </ligand>
</feature>
<feature type="site" description="Transition state stabilizer" evidence="14">
    <location>
        <position position="320"/>
    </location>
</feature>
<feature type="disulfide bond" evidence="16">
    <location>
        <begin position="50"/>
        <end position="58"/>
    </location>
</feature>
<dbReference type="InterPro" id="IPR013780">
    <property type="entry name" value="Glyco_hydro_b"/>
</dbReference>
<evidence type="ECO:0000256" key="16">
    <source>
        <dbReference type="PIRSR" id="PIRSR001024-4"/>
    </source>
</evidence>
<dbReference type="InterPro" id="IPR006047">
    <property type="entry name" value="GH13_cat_dom"/>
</dbReference>
<feature type="binding site" evidence="17">
    <location>
        <position position="103"/>
    </location>
    <ligand>
        <name>substrate</name>
    </ligand>
</feature>
<evidence type="ECO:0000256" key="3">
    <source>
        <dbReference type="ARBA" id="ARBA00008061"/>
    </source>
</evidence>
<dbReference type="SUPFAM" id="SSF51445">
    <property type="entry name" value="(Trans)glycosidases"/>
    <property type="match status" value="1"/>
</dbReference>
<evidence type="ECO:0000256" key="13">
    <source>
        <dbReference type="PIRSR" id="PIRSR001024-1"/>
    </source>
</evidence>
<evidence type="ECO:0000259" key="19">
    <source>
        <dbReference type="SMART" id="SM00642"/>
    </source>
</evidence>
<proteinExistence type="inferred from homology"/>
<dbReference type="PANTHER" id="PTHR10357:SF215">
    <property type="entry name" value="ALPHA-AMYLASE 1"/>
    <property type="match status" value="1"/>
</dbReference>
<dbReference type="InterPro" id="IPR015340">
    <property type="entry name" value="A_amylase_C_dom"/>
</dbReference>
<evidence type="ECO:0000256" key="15">
    <source>
        <dbReference type="PIRSR" id="PIRSR001024-3"/>
    </source>
</evidence>
<reference evidence="20" key="1">
    <citation type="submission" date="2019-10" db="EMBL/GenBank/DDBJ databases">
        <authorList>
            <consortium name="DOE Joint Genome Institute"/>
            <person name="Kuo A."/>
            <person name="Miyauchi S."/>
            <person name="Kiss E."/>
            <person name="Drula E."/>
            <person name="Kohler A."/>
            <person name="Sanchez-Garcia M."/>
            <person name="Andreopoulos B."/>
            <person name="Barry K.W."/>
            <person name="Bonito G."/>
            <person name="Buee M."/>
            <person name="Carver A."/>
            <person name="Chen C."/>
            <person name="Cichocki N."/>
            <person name="Clum A."/>
            <person name="Culley D."/>
            <person name="Crous P.W."/>
            <person name="Fauchery L."/>
            <person name="Girlanda M."/>
            <person name="Hayes R."/>
            <person name="Keri Z."/>
            <person name="LaButti K."/>
            <person name="Lipzen A."/>
            <person name="Lombard V."/>
            <person name="Magnuson J."/>
            <person name="Maillard F."/>
            <person name="Morin E."/>
            <person name="Murat C."/>
            <person name="Nolan M."/>
            <person name="Ohm R."/>
            <person name="Pangilinan J."/>
            <person name="Pereira M."/>
            <person name="Perotto S."/>
            <person name="Peter M."/>
            <person name="Riley R."/>
            <person name="Sitrit Y."/>
            <person name="Stielow B."/>
            <person name="Szollosi G."/>
            <person name="Zifcakova L."/>
            <person name="Stursova M."/>
            <person name="Spatafora J.W."/>
            <person name="Tedersoo L."/>
            <person name="Vaario L.-M."/>
            <person name="Yamada A."/>
            <person name="Yan M."/>
            <person name="Wang P."/>
            <person name="Xu J."/>
            <person name="Bruns T."/>
            <person name="Baldrian P."/>
            <person name="Vilgalys R."/>
            <person name="Henrissat B."/>
            <person name="Grigoriev I.V."/>
            <person name="Hibbett D."/>
            <person name="Nagy L.G."/>
            <person name="Martin F.M."/>
        </authorList>
    </citation>
    <scope>NUCLEOTIDE SEQUENCE</scope>
    <source>
        <strain evidence="20">Prilba</strain>
    </source>
</reference>
<dbReference type="PIRSF" id="PIRSF001024">
    <property type="entry name" value="Alph-amyl_fung"/>
    <property type="match status" value="1"/>
</dbReference>
<dbReference type="GO" id="GO:0005509">
    <property type="term" value="F:calcium ion binding"/>
    <property type="evidence" value="ECO:0007669"/>
    <property type="project" value="InterPro"/>
</dbReference>
<feature type="binding site" evidence="15">
    <location>
        <position position="228"/>
    </location>
    <ligand>
        <name>Ca(2+)</name>
        <dbReference type="ChEBI" id="CHEBI:29108"/>
        <label>2</label>
    </ligand>
</feature>
<dbReference type="AlphaFoldDB" id="A0A9P5JXS1"/>
<evidence type="ECO:0000256" key="11">
    <source>
        <dbReference type="ARBA" id="ARBA00023277"/>
    </source>
</evidence>
<evidence type="ECO:0000256" key="5">
    <source>
        <dbReference type="ARBA" id="ARBA00022723"/>
    </source>
</evidence>
<evidence type="ECO:0000256" key="4">
    <source>
        <dbReference type="ARBA" id="ARBA00012595"/>
    </source>
</evidence>
<sequence length="534" mass="58794">MFSAPATAILRTLLLAAPVFSANATDWSTRSIYQLITDRFATANDSAVPCDAGARMYCGGTWKGIVNHLDYIQGMGFDAVWISPVSANIEGATSQGEAFHGYWTKDFDTLNPHFGTADDLHALSDALHKRGMYLMFDIVVNHMAALEPKVNFTNFSPPFADASAFHKRCFVAESPDTSNQTAVEQCWLGDAKLPLPDLDTENSTVVAKLLDWVHKLVQDYGVDGLRIDTVKHIRKDFWPDFSKAAGVFTLGEVLINDTDYAAQYTEVLDAILDYPSYFQLKNTFLDTRGTFSSVATVLTHSQQKYKNGLFRTGSFVENHDQPRLASLTKDSALIRNAMTFPFVHDGIPIVYYGQEQGYQGGTDPYNREALWFTAYQQEKSLVQHIRLMNAARKEAIEYSAAFLTTPMKFLAIEDHSMAISKPPILALFTNVGTEIAQGVNWKVDAIFPPNELLVDVLTCTKVMADGQGGVNVPSAYGMPQVLMPAASLRQGGAVCPSVATGIRARSSGLPGVRVTWAVVMASTLFFVLCRGRWV</sequence>
<dbReference type="Pfam" id="PF00128">
    <property type="entry name" value="Alpha-amylase"/>
    <property type="match status" value="1"/>
</dbReference>
<gene>
    <name evidence="20" type="ORF">DFH94DRAFT_773847</name>
</gene>
<keyword evidence="10" id="KW-0325">Glycoprotein</keyword>
<protein>
    <recommendedName>
        <fullName evidence="4">alpha-amylase</fullName>
        <ecNumber evidence="4">3.2.1.1</ecNumber>
    </recommendedName>
</protein>
<feature type="binding site" evidence="15">
    <location>
        <position position="252"/>
    </location>
    <ligand>
        <name>Ca(2+)</name>
        <dbReference type="ChEBI" id="CHEBI:29108"/>
        <label>2</label>
    </ligand>
</feature>
<feature type="binding site" evidence="17">
    <location>
        <position position="320"/>
    </location>
    <ligand>
        <name>substrate</name>
    </ligand>
</feature>
<dbReference type="CDD" id="cd11319">
    <property type="entry name" value="AmyAc_euk_AmyA"/>
    <property type="match status" value="1"/>
</dbReference>
<keyword evidence="7 20" id="KW-0378">Hydrolase</keyword>
<feature type="signal peptide" evidence="18">
    <location>
        <begin position="1"/>
        <end position="24"/>
    </location>
</feature>
<keyword evidence="12" id="KW-0326">Glycosidase</keyword>
<dbReference type="OrthoDB" id="204980at2759"/>
<dbReference type="EMBL" id="WHVB01000028">
    <property type="protein sequence ID" value="KAF8469430.1"/>
    <property type="molecule type" value="Genomic_DNA"/>
</dbReference>
<dbReference type="GO" id="GO:0016052">
    <property type="term" value="P:carbohydrate catabolic process"/>
    <property type="evidence" value="ECO:0007669"/>
    <property type="project" value="InterPro"/>
</dbReference>
<keyword evidence="8 15" id="KW-0106">Calcium</keyword>
<dbReference type="SUPFAM" id="SSF51011">
    <property type="entry name" value="Glycosyl hydrolase domain"/>
    <property type="match status" value="1"/>
</dbReference>
<accession>A0A9P5JXS1</accession>
<evidence type="ECO:0000256" key="2">
    <source>
        <dbReference type="ARBA" id="ARBA00001913"/>
    </source>
</evidence>
<evidence type="ECO:0000313" key="21">
    <source>
        <dbReference type="Proteomes" id="UP000759537"/>
    </source>
</evidence>
<feature type="chain" id="PRO_5040381811" description="alpha-amylase" evidence="18">
    <location>
        <begin position="25"/>
        <end position="534"/>
    </location>
</feature>
<dbReference type="PANTHER" id="PTHR10357">
    <property type="entry name" value="ALPHA-AMYLASE FAMILY MEMBER"/>
    <property type="match status" value="1"/>
</dbReference>
<comment type="similarity">
    <text evidence="3">Belongs to the glycosyl hydrolase 13 family.</text>
</comment>
<evidence type="ECO:0000256" key="8">
    <source>
        <dbReference type="ARBA" id="ARBA00022837"/>
    </source>
</evidence>
<evidence type="ECO:0000256" key="18">
    <source>
        <dbReference type="SAM" id="SignalP"/>
    </source>
</evidence>
<organism evidence="20 21">
    <name type="scientific">Russula ochroleuca</name>
    <dbReference type="NCBI Taxonomy" id="152965"/>
    <lineage>
        <taxon>Eukaryota</taxon>
        <taxon>Fungi</taxon>
        <taxon>Dikarya</taxon>
        <taxon>Basidiomycota</taxon>
        <taxon>Agaricomycotina</taxon>
        <taxon>Agaricomycetes</taxon>
        <taxon>Russulales</taxon>
        <taxon>Russulaceae</taxon>
        <taxon>Russula</taxon>
    </lineage>
</organism>
<keyword evidence="9 16" id="KW-1015">Disulfide bond</keyword>
<dbReference type="InterPro" id="IPR013777">
    <property type="entry name" value="A-amylase-like"/>
</dbReference>
<name>A0A9P5JXS1_9AGAM</name>
<feature type="binding site" evidence="15">
    <location>
        <position position="141"/>
    </location>
    <ligand>
        <name>Ca(2+)</name>
        <dbReference type="ChEBI" id="CHEBI:29108"/>
        <label>1</label>
    </ligand>
</feature>
<feature type="binding site" evidence="17">
    <location>
        <position position="367"/>
    </location>
    <ligand>
        <name>substrate</name>
    </ligand>
</feature>
<dbReference type="InterPro" id="IPR017853">
    <property type="entry name" value="GH"/>
</dbReference>
<reference evidence="20" key="2">
    <citation type="journal article" date="2020" name="Nat. Commun.">
        <title>Large-scale genome sequencing of mycorrhizal fungi provides insights into the early evolution of symbiotic traits.</title>
        <authorList>
            <person name="Miyauchi S."/>
            <person name="Kiss E."/>
            <person name="Kuo A."/>
            <person name="Drula E."/>
            <person name="Kohler A."/>
            <person name="Sanchez-Garcia M."/>
            <person name="Morin E."/>
            <person name="Andreopoulos B."/>
            <person name="Barry K.W."/>
            <person name="Bonito G."/>
            <person name="Buee M."/>
            <person name="Carver A."/>
            <person name="Chen C."/>
            <person name="Cichocki N."/>
            <person name="Clum A."/>
            <person name="Culley D."/>
            <person name="Crous P.W."/>
            <person name="Fauchery L."/>
            <person name="Girlanda M."/>
            <person name="Hayes R.D."/>
            <person name="Keri Z."/>
            <person name="LaButti K."/>
            <person name="Lipzen A."/>
            <person name="Lombard V."/>
            <person name="Magnuson J."/>
            <person name="Maillard F."/>
            <person name="Murat C."/>
            <person name="Nolan M."/>
            <person name="Ohm R.A."/>
            <person name="Pangilinan J."/>
            <person name="Pereira M.F."/>
            <person name="Perotto S."/>
            <person name="Peter M."/>
            <person name="Pfister S."/>
            <person name="Riley R."/>
            <person name="Sitrit Y."/>
            <person name="Stielow J.B."/>
            <person name="Szollosi G."/>
            <person name="Zifcakova L."/>
            <person name="Stursova M."/>
            <person name="Spatafora J.W."/>
            <person name="Tedersoo L."/>
            <person name="Vaario L.M."/>
            <person name="Yamada A."/>
            <person name="Yan M."/>
            <person name="Wang P."/>
            <person name="Xu J."/>
            <person name="Bruns T."/>
            <person name="Baldrian P."/>
            <person name="Vilgalys R."/>
            <person name="Dunand C."/>
            <person name="Henrissat B."/>
            <person name="Grigoriev I.V."/>
            <person name="Hibbett D."/>
            <person name="Nagy L.G."/>
            <person name="Martin F.M."/>
        </authorList>
    </citation>
    <scope>NUCLEOTIDE SEQUENCE</scope>
    <source>
        <strain evidence="20">Prilba</strain>
    </source>
</reference>
<evidence type="ECO:0000256" key="7">
    <source>
        <dbReference type="ARBA" id="ARBA00022801"/>
    </source>
</evidence>
<evidence type="ECO:0000313" key="20">
    <source>
        <dbReference type="EMBL" id="KAF8469430.1"/>
    </source>
</evidence>
<dbReference type="SMART" id="SM00642">
    <property type="entry name" value="Aamy"/>
    <property type="match status" value="1"/>
</dbReference>
<dbReference type="Gene3D" id="3.20.20.80">
    <property type="entry name" value="Glycosidases"/>
    <property type="match status" value="1"/>
</dbReference>
<dbReference type="Proteomes" id="UP000759537">
    <property type="component" value="Unassembled WGS sequence"/>
</dbReference>
<comment type="catalytic activity">
    <reaction evidence="1">
        <text>Endohydrolysis of (1-&gt;4)-alpha-D-glucosidic linkages in polysaccharides containing three or more (1-&gt;4)-alpha-linked D-glucose units.</text>
        <dbReference type="EC" id="3.2.1.1"/>
    </reaction>
</comment>
<evidence type="ECO:0000256" key="1">
    <source>
        <dbReference type="ARBA" id="ARBA00000548"/>
    </source>
</evidence>
<dbReference type="Pfam" id="PF09260">
    <property type="entry name" value="A_amylase_dom_C"/>
    <property type="match status" value="1"/>
</dbReference>
<dbReference type="Gene3D" id="2.60.40.1180">
    <property type="entry name" value="Golgi alpha-mannosidase II"/>
    <property type="match status" value="1"/>
</dbReference>
<keyword evidence="11" id="KW-0119">Carbohydrate metabolism</keyword>
<keyword evidence="6 18" id="KW-0732">Signal</keyword>
<evidence type="ECO:0000256" key="12">
    <source>
        <dbReference type="ARBA" id="ARBA00023295"/>
    </source>
</evidence>
<comment type="cofactor">
    <cofactor evidence="2">
        <name>Ca(2+)</name>
        <dbReference type="ChEBI" id="CHEBI:29108"/>
    </cofactor>
</comment>
<dbReference type="FunFam" id="3.20.20.80:FF:000120">
    <property type="entry name" value="Alpha-amylase A"/>
    <property type="match status" value="1"/>
</dbReference>
<feature type="active site" description="Nucleophile" evidence="13">
    <location>
        <position position="228"/>
    </location>
</feature>
<evidence type="ECO:0000256" key="17">
    <source>
        <dbReference type="PIRSR" id="PIRSR001024-5"/>
    </source>
</evidence>
<evidence type="ECO:0000256" key="9">
    <source>
        <dbReference type="ARBA" id="ARBA00023157"/>
    </source>
</evidence>
<keyword evidence="21" id="KW-1185">Reference proteome</keyword>
<comment type="caution">
    <text evidence="20">The sequence shown here is derived from an EMBL/GenBank/DDBJ whole genome shotgun (WGS) entry which is preliminary data.</text>
</comment>
<dbReference type="EC" id="3.2.1.1" evidence="4"/>
<feature type="disulfide bond" evidence="16">
    <location>
        <begin position="169"/>
        <end position="186"/>
    </location>
</feature>
<evidence type="ECO:0000256" key="14">
    <source>
        <dbReference type="PIRSR" id="PIRSR001024-2"/>
    </source>
</evidence>
<evidence type="ECO:0000256" key="6">
    <source>
        <dbReference type="ARBA" id="ARBA00022729"/>
    </source>
</evidence>
<dbReference type="GO" id="GO:0004556">
    <property type="term" value="F:alpha-amylase activity"/>
    <property type="evidence" value="ECO:0007669"/>
    <property type="project" value="UniProtKB-EC"/>
</dbReference>
<feature type="binding site" evidence="15">
    <location>
        <position position="197"/>
    </location>
    <ligand>
        <name>Ca(2+)</name>
        <dbReference type="ChEBI" id="CHEBI:29108"/>
        <label>1</label>
    </ligand>
</feature>
<feature type="binding site" evidence="15">
    <location>
        <position position="232"/>
    </location>
    <ligand>
        <name>Ca(2+)</name>
        <dbReference type="ChEBI" id="CHEBI:29108"/>
        <label>1</label>
    </ligand>
</feature>
<feature type="binding site" evidence="15">
    <location>
        <position position="184"/>
    </location>
    <ligand>
        <name>Ca(2+)</name>
        <dbReference type="ChEBI" id="CHEBI:29108"/>
        <label>1</label>
    </ligand>
</feature>
<feature type="domain" description="Glycosyl hydrolase family 13 catalytic" evidence="19">
    <location>
        <begin position="34"/>
        <end position="392"/>
    </location>
</feature>
<keyword evidence="5 15" id="KW-0479">Metal-binding</keyword>
<evidence type="ECO:0000256" key="10">
    <source>
        <dbReference type="ARBA" id="ARBA00023180"/>
    </source>
</evidence>
<feature type="active site" description="Proton donor" evidence="13">
    <location>
        <position position="252"/>
    </location>
</feature>